<evidence type="ECO:0000259" key="14">
    <source>
        <dbReference type="PROSITE" id="PS50157"/>
    </source>
</evidence>
<dbReference type="AlphaFoldDB" id="A0A182VW59"/>
<keyword evidence="6 11" id="KW-0863">Zinc-finger</keyword>
<dbReference type="PANTHER" id="PTHR21502:SF3">
    <property type="entry name" value="CILIUM ASSEMBLY PROTEIN DZIP1L"/>
    <property type="match status" value="1"/>
</dbReference>
<feature type="region of interest" description="Disordered" evidence="13">
    <location>
        <begin position="495"/>
        <end position="519"/>
    </location>
</feature>
<feature type="coiled-coil region" evidence="12">
    <location>
        <begin position="94"/>
        <end position="135"/>
    </location>
</feature>
<dbReference type="Pfam" id="PF13815">
    <property type="entry name" value="Dzip-like_N"/>
    <property type="match status" value="1"/>
</dbReference>
<keyword evidence="9" id="KW-0206">Cytoskeleton</keyword>
<evidence type="ECO:0000256" key="7">
    <source>
        <dbReference type="ARBA" id="ARBA00022833"/>
    </source>
</evidence>
<keyword evidence="10" id="KW-0966">Cell projection</keyword>
<evidence type="ECO:0000256" key="8">
    <source>
        <dbReference type="ARBA" id="ARBA00023054"/>
    </source>
</evidence>
<evidence type="ECO:0000256" key="5">
    <source>
        <dbReference type="ARBA" id="ARBA00022723"/>
    </source>
</evidence>
<dbReference type="GO" id="GO:0036064">
    <property type="term" value="C:ciliary basal body"/>
    <property type="evidence" value="ECO:0007669"/>
    <property type="project" value="TreeGrafter"/>
</dbReference>
<reference evidence="15" key="2">
    <citation type="submission" date="2020-05" db="UniProtKB">
        <authorList>
            <consortium name="EnsemblMetazoa"/>
        </authorList>
    </citation>
    <scope>IDENTIFICATION</scope>
    <source>
        <strain evidence="15">MINIMUS1</strain>
    </source>
</reference>
<dbReference type="Pfam" id="PF25977">
    <property type="entry name" value="DZIP1"/>
    <property type="match status" value="1"/>
</dbReference>
<evidence type="ECO:0000256" key="3">
    <source>
        <dbReference type="ARBA" id="ARBA00009131"/>
    </source>
</evidence>
<evidence type="ECO:0000256" key="9">
    <source>
        <dbReference type="ARBA" id="ARBA00023212"/>
    </source>
</evidence>
<accession>A0A182VW59</accession>
<evidence type="ECO:0000256" key="2">
    <source>
        <dbReference type="ARBA" id="ARBA00004120"/>
    </source>
</evidence>
<keyword evidence="4" id="KW-0963">Cytoplasm</keyword>
<dbReference type="InterPro" id="IPR051241">
    <property type="entry name" value="DZIP_RILPL"/>
</dbReference>
<proteinExistence type="inferred from homology"/>
<organism evidence="15 16">
    <name type="scientific">Anopheles minimus</name>
    <dbReference type="NCBI Taxonomy" id="112268"/>
    <lineage>
        <taxon>Eukaryota</taxon>
        <taxon>Metazoa</taxon>
        <taxon>Ecdysozoa</taxon>
        <taxon>Arthropoda</taxon>
        <taxon>Hexapoda</taxon>
        <taxon>Insecta</taxon>
        <taxon>Pterygota</taxon>
        <taxon>Neoptera</taxon>
        <taxon>Endopterygota</taxon>
        <taxon>Diptera</taxon>
        <taxon>Nematocera</taxon>
        <taxon>Culicoidea</taxon>
        <taxon>Culicidae</taxon>
        <taxon>Anophelinae</taxon>
        <taxon>Anopheles</taxon>
    </lineage>
</organism>
<evidence type="ECO:0000256" key="1">
    <source>
        <dbReference type="ARBA" id="ARBA00004114"/>
    </source>
</evidence>
<evidence type="ECO:0000256" key="12">
    <source>
        <dbReference type="SAM" id="Coils"/>
    </source>
</evidence>
<dbReference type="PANTHER" id="PTHR21502">
    <property type="entry name" value="ZINC FINGER PROTEIN DZIP1"/>
    <property type="match status" value="1"/>
</dbReference>
<evidence type="ECO:0000256" key="6">
    <source>
        <dbReference type="ARBA" id="ARBA00022771"/>
    </source>
</evidence>
<keyword evidence="5" id="KW-0479">Metal-binding</keyword>
<dbReference type="GO" id="GO:0060271">
    <property type="term" value="P:cilium assembly"/>
    <property type="evidence" value="ECO:0007669"/>
    <property type="project" value="TreeGrafter"/>
</dbReference>
<evidence type="ECO:0000256" key="10">
    <source>
        <dbReference type="ARBA" id="ARBA00023273"/>
    </source>
</evidence>
<dbReference type="PROSITE" id="PS00028">
    <property type="entry name" value="ZINC_FINGER_C2H2_1"/>
    <property type="match status" value="1"/>
</dbReference>
<dbReference type="Proteomes" id="UP000075920">
    <property type="component" value="Unassembled WGS sequence"/>
</dbReference>
<feature type="region of interest" description="Disordered" evidence="13">
    <location>
        <begin position="786"/>
        <end position="830"/>
    </location>
</feature>
<evidence type="ECO:0000256" key="13">
    <source>
        <dbReference type="SAM" id="MobiDB-lite"/>
    </source>
</evidence>
<feature type="coiled-coil region" evidence="12">
    <location>
        <begin position="325"/>
        <end position="352"/>
    </location>
</feature>
<dbReference type="STRING" id="112268.A0A182VW59"/>
<feature type="compositionally biased region" description="Polar residues" evidence="13">
    <location>
        <begin position="787"/>
        <end position="798"/>
    </location>
</feature>
<dbReference type="VEuPathDB" id="VectorBase:AMIN002306"/>
<feature type="domain" description="C2H2-type" evidence="14">
    <location>
        <begin position="152"/>
        <end position="176"/>
    </location>
</feature>
<evidence type="ECO:0000256" key="11">
    <source>
        <dbReference type="PROSITE-ProRule" id="PRU00042"/>
    </source>
</evidence>
<dbReference type="PROSITE" id="PS50157">
    <property type="entry name" value="ZINC_FINGER_C2H2_2"/>
    <property type="match status" value="1"/>
</dbReference>
<comment type="subcellular location">
    <subcellularLocation>
        <location evidence="2">Cytoplasm</location>
        <location evidence="2">Cytoskeleton</location>
        <location evidence="2">Cilium basal body</location>
    </subcellularLocation>
    <subcellularLocation>
        <location evidence="1">Cytoplasm</location>
        <location evidence="1">Cytoskeleton</location>
        <location evidence="1">Microtubule organizing center</location>
        <location evidence="1">Centrosome</location>
        <location evidence="1">Centriole</location>
    </subcellularLocation>
</comment>
<comment type="similarity">
    <text evidence="3">Belongs to the DZIP C2H2-type zinc-finger protein family.</text>
</comment>
<dbReference type="GO" id="GO:0008270">
    <property type="term" value="F:zinc ion binding"/>
    <property type="evidence" value="ECO:0007669"/>
    <property type="project" value="UniProtKB-KW"/>
</dbReference>
<reference evidence="16" key="1">
    <citation type="submission" date="2013-03" db="EMBL/GenBank/DDBJ databases">
        <title>The Genome Sequence of Anopheles minimus MINIMUS1.</title>
        <authorList>
            <consortium name="The Broad Institute Genomics Platform"/>
            <person name="Neafsey D.E."/>
            <person name="Walton C."/>
            <person name="Walker B."/>
            <person name="Young S.K."/>
            <person name="Zeng Q."/>
            <person name="Gargeya S."/>
            <person name="Fitzgerald M."/>
            <person name="Haas B."/>
            <person name="Abouelleil A."/>
            <person name="Allen A.W."/>
            <person name="Alvarado L."/>
            <person name="Arachchi H.M."/>
            <person name="Berlin A.M."/>
            <person name="Chapman S.B."/>
            <person name="Gainer-Dewar J."/>
            <person name="Goldberg J."/>
            <person name="Griggs A."/>
            <person name="Gujja S."/>
            <person name="Hansen M."/>
            <person name="Howarth C."/>
            <person name="Imamovic A."/>
            <person name="Ireland A."/>
            <person name="Larimer J."/>
            <person name="McCowan C."/>
            <person name="Murphy C."/>
            <person name="Pearson M."/>
            <person name="Poon T.W."/>
            <person name="Priest M."/>
            <person name="Roberts A."/>
            <person name="Saif S."/>
            <person name="Shea T."/>
            <person name="Sisk P."/>
            <person name="Sykes S."/>
            <person name="Wortman J."/>
            <person name="Nusbaum C."/>
            <person name="Birren B."/>
        </authorList>
    </citation>
    <scope>NUCLEOTIDE SEQUENCE [LARGE SCALE GENOMIC DNA]</scope>
    <source>
        <strain evidence="16">MINIMUS1</strain>
    </source>
</reference>
<keyword evidence="7" id="KW-0862">Zinc</keyword>
<feature type="compositionally biased region" description="Polar residues" evidence="13">
    <location>
        <begin position="821"/>
        <end position="830"/>
    </location>
</feature>
<dbReference type="InterPro" id="IPR058883">
    <property type="entry name" value="DZIP1_dom"/>
</dbReference>
<dbReference type="GO" id="GO:0005737">
    <property type="term" value="C:cytoplasm"/>
    <property type="evidence" value="ECO:0007669"/>
    <property type="project" value="TreeGrafter"/>
</dbReference>
<keyword evidence="16" id="KW-1185">Reference proteome</keyword>
<protein>
    <recommendedName>
        <fullName evidence="14">C2H2-type domain-containing protein</fullName>
    </recommendedName>
</protein>
<evidence type="ECO:0000313" key="15">
    <source>
        <dbReference type="EnsemblMetazoa" id="AMIN002306-PA"/>
    </source>
</evidence>
<evidence type="ECO:0000256" key="4">
    <source>
        <dbReference type="ARBA" id="ARBA00022490"/>
    </source>
</evidence>
<dbReference type="InterPro" id="IPR032714">
    <property type="entry name" value="DZIP1_N"/>
</dbReference>
<sequence>MSYKWHHNFPKIAREAGFTIRELSAGHCIDWRFIASIDPYGIVGEQDYEKLDEFIPHISEVPIGSVLNNRILDPAIGKYFVLAQFSIQYLLFCKQFLDETVLEIRNTIQRLQEDNARLEKMNKKRNEEVTMLQRKLQRSETMEHAQVAGVIYPCSKCTKNFISPELLSAHMVRKHASIVRPAEPAFDRKPSSTDTNLINTIKLELEVKQLKERLNAAEKDLHNQRSKHHRCRVCSDDSSSATEKQPAKILHSVGIQSNLTDDKDLNDKEAQTQTDAPLTFESVAVVPRHQPKDQSHSADLISKSDLQSFLEEQKQLFESWKAGERETLNQQIESVKQNLVDVIQNMEKSERNTPVPEVEETVWKDRYKELEKMYEISQRQTQQAIGSFELAYTQKMEQIEKLLLEARAVEHTVNQRNTTFKHVNQPQSSSTSLKVVTLPKVTIESESITDCTKQMTEINDPTQENISSESEPIESEEELLHTIEAARKRQLITTAPRPVVTPATEPPKETKPQSRGTPNTLLISPKKQILAQFRARLKSIGVDPKSKKLFGDHLNVACKALADRREVQKQKHNHFFITRNQLLSKVDQLARIKVEETPLAKANIRRMSVDQPILTRKETNPSSSARVPATQPRLKVSSALELLPSKQKLHLPEMGTVESTDLNVFKSKSSLVSGPLKSSYRPTIKLTDDDIITVHADVSSAAGLEESITVPNMSKRASISSYDQQVERLLHTPIKTIHPTIATGNTQSIMSQENSQDNNAILDTAAIHPKPVPKKRVLFNLDKADNALSTPSGQQQTPEEYVRPQQKYDLQTGKVDEESDWNISSFDEDK</sequence>
<evidence type="ECO:0000313" key="16">
    <source>
        <dbReference type="Proteomes" id="UP000075920"/>
    </source>
</evidence>
<dbReference type="GO" id="GO:0005814">
    <property type="term" value="C:centriole"/>
    <property type="evidence" value="ECO:0007669"/>
    <property type="project" value="UniProtKB-SubCell"/>
</dbReference>
<dbReference type="InterPro" id="IPR013087">
    <property type="entry name" value="Znf_C2H2_type"/>
</dbReference>
<dbReference type="EnsemblMetazoa" id="AMIN002306-RA">
    <property type="protein sequence ID" value="AMIN002306-PA"/>
    <property type="gene ID" value="AMIN002306"/>
</dbReference>
<name>A0A182VW59_9DIPT</name>
<keyword evidence="8 12" id="KW-0175">Coiled coil</keyword>
<feature type="region of interest" description="Disordered" evidence="13">
    <location>
        <begin position="221"/>
        <end position="262"/>
    </location>
</feature>